<name>A0A0D2LQR5_9CHLO</name>
<dbReference type="EMBL" id="KK105776">
    <property type="protein sequence ID" value="KIY92281.1"/>
    <property type="molecule type" value="Genomic_DNA"/>
</dbReference>
<dbReference type="Proteomes" id="UP000054498">
    <property type="component" value="Unassembled WGS sequence"/>
</dbReference>
<feature type="region of interest" description="Disordered" evidence="1">
    <location>
        <begin position="1"/>
        <end position="43"/>
    </location>
</feature>
<dbReference type="GeneID" id="25733369"/>
<evidence type="ECO:0000313" key="2">
    <source>
        <dbReference type="EMBL" id="KIY92281.1"/>
    </source>
</evidence>
<protein>
    <submittedName>
        <fullName evidence="2">Uncharacterized protein</fullName>
    </submittedName>
</protein>
<feature type="non-terminal residue" evidence="2">
    <location>
        <position position="86"/>
    </location>
</feature>
<dbReference type="RefSeq" id="XP_013891301.1">
    <property type="nucleotide sequence ID" value="XM_014035847.1"/>
</dbReference>
<feature type="compositionally biased region" description="Polar residues" evidence="1">
    <location>
        <begin position="24"/>
        <end position="43"/>
    </location>
</feature>
<proteinExistence type="predicted"/>
<sequence length="86" mass="8374">MEIVNLAGSLGLSPASGSGASPVQRPQQQQHAPNSSGAVCDNSSAAHAAPAAALTTTAAALEAADTARQLCDRHLASLAAERAAAA</sequence>
<reference evidence="2 3" key="1">
    <citation type="journal article" date="2013" name="BMC Genomics">
        <title>Reconstruction of the lipid metabolism for the microalga Monoraphidium neglectum from its genome sequence reveals characteristics suitable for biofuel production.</title>
        <authorList>
            <person name="Bogen C."/>
            <person name="Al-Dilaimi A."/>
            <person name="Albersmeier A."/>
            <person name="Wichmann J."/>
            <person name="Grundmann M."/>
            <person name="Rupp O."/>
            <person name="Lauersen K.J."/>
            <person name="Blifernez-Klassen O."/>
            <person name="Kalinowski J."/>
            <person name="Goesmann A."/>
            <person name="Mussgnug J.H."/>
            <person name="Kruse O."/>
        </authorList>
    </citation>
    <scope>NUCLEOTIDE SEQUENCE [LARGE SCALE GENOMIC DNA]</scope>
    <source>
        <strain evidence="2 3">SAG 48.87</strain>
    </source>
</reference>
<dbReference type="AlphaFoldDB" id="A0A0D2LQR5"/>
<feature type="compositionally biased region" description="Low complexity" evidence="1">
    <location>
        <begin position="1"/>
        <end position="22"/>
    </location>
</feature>
<dbReference type="KEGG" id="mng:MNEG_15683"/>
<evidence type="ECO:0000313" key="3">
    <source>
        <dbReference type="Proteomes" id="UP000054498"/>
    </source>
</evidence>
<evidence type="ECO:0000256" key="1">
    <source>
        <dbReference type="SAM" id="MobiDB-lite"/>
    </source>
</evidence>
<accession>A0A0D2LQR5</accession>
<keyword evidence="3" id="KW-1185">Reference proteome</keyword>
<gene>
    <name evidence="2" type="ORF">MNEG_15683</name>
</gene>
<organism evidence="2 3">
    <name type="scientific">Monoraphidium neglectum</name>
    <dbReference type="NCBI Taxonomy" id="145388"/>
    <lineage>
        <taxon>Eukaryota</taxon>
        <taxon>Viridiplantae</taxon>
        <taxon>Chlorophyta</taxon>
        <taxon>core chlorophytes</taxon>
        <taxon>Chlorophyceae</taxon>
        <taxon>CS clade</taxon>
        <taxon>Sphaeropleales</taxon>
        <taxon>Selenastraceae</taxon>
        <taxon>Monoraphidium</taxon>
    </lineage>
</organism>